<dbReference type="Proteomes" id="UP001153555">
    <property type="component" value="Unassembled WGS sequence"/>
</dbReference>
<name>A0A9N7R363_STRHE</name>
<reference evidence="1" key="1">
    <citation type="submission" date="2019-12" db="EMBL/GenBank/DDBJ databases">
        <authorList>
            <person name="Scholes J."/>
        </authorList>
    </citation>
    <scope>NUCLEOTIDE SEQUENCE</scope>
</reference>
<proteinExistence type="predicted"/>
<dbReference type="Gene3D" id="1.10.110.10">
    <property type="entry name" value="Plant lipid-transfer and hydrophobic proteins"/>
    <property type="match status" value="1"/>
</dbReference>
<evidence type="ECO:0000313" key="2">
    <source>
        <dbReference type="Proteomes" id="UP001153555"/>
    </source>
</evidence>
<comment type="caution">
    <text evidence="1">The sequence shown here is derived from an EMBL/GenBank/DDBJ whole genome shotgun (WGS) entry which is preliminary data.</text>
</comment>
<organism evidence="1 2">
    <name type="scientific">Striga hermonthica</name>
    <name type="common">Purple witchweed</name>
    <name type="synonym">Buchnera hermonthica</name>
    <dbReference type="NCBI Taxonomy" id="68872"/>
    <lineage>
        <taxon>Eukaryota</taxon>
        <taxon>Viridiplantae</taxon>
        <taxon>Streptophyta</taxon>
        <taxon>Embryophyta</taxon>
        <taxon>Tracheophyta</taxon>
        <taxon>Spermatophyta</taxon>
        <taxon>Magnoliopsida</taxon>
        <taxon>eudicotyledons</taxon>
        <taxon>Gunneridae</taxon>
        <taxon>Pentapetalae</taxon>
        <taxon>asterids</taxon>
        <taxon>lamiids</taxon>
        <taxon>Lamiales</taxon>
        <taxon>Orobanchaceae</taxon>
        <taxon>Buchnereae</taxon>
        <taxon>Striga</taxon>
    </lineage>
</organism>
<keyword evidence="2" id="KW-1185">Reference proteome</keyword>
<dbReference type="AlphaFoldDB" id="A0A9N7R363"/>
<sequence>MGRGVGASCDASERVVCVSRVVGLARRGAPSGASRSASRLCLGHSGSRPVGSAVQRVGFVAGSAPVDHKPCLCQYLKNPLLQNYINSPGAKTVAAACKTPNPKC</sequence>
<dbReference type="EMBL" id="CACSLK010003174">
    <property type="protein sequence ID" value="CAA0809036.1"/>
    <property type="molecule type" value="Genomic_DNA"/>
</dbReference>
<dbReference type="OrthoDB" id="665742at2759"/>
<evidence type="ECO:0000313" key="1">
    <source>
        <dbReference type="EMBL" id="CAA0809036.1"/>
    </source>
</evidence>
<dbReference type="InterPro" id="IPR036312">
    <property type="entry name" value="Bifun_inhib/LTP/seed_sf"/>
</dbReference>
<protein>
    <submittedName>
        <fullName evidence="1">Bifunctional inhibitor/lipid-transfer protein/seed storage 2S albumin superfamily protein</fullName>
    </submittedName>
</protein>
<gene>
    <name evidence="1" type="ORF">SHERM_11242</name>
</gene>
<accession>A0A9N7R363</accession>
<dbReference type="SUPFAM" id="SSF47699">
    <property type="entry name" value="Bifunctional inhibitor/lipid-transfer protein/seed storage 2S albumin"/>
    <property type="match status" value="1"/>
</dbReference>